<name>L9L651_TUPCH</name>
<dbReference type="EMBL" id="KB320548">
    <property type="protein sequence ID" value="ELW69077.1"/>
    <property type="molecule type" value="Genomic_DNA"/>
</dbReference>
<dbReference type="Proteomes" id="UP000011518">
    <property type="component" value="Unassembled WGS sequence"/>
</dbReference>
<dbReference type="AlphaFoldDB" id="L9L651"/>
<keyword evidence="2" id="KW-1185">Reference proteome</keyword>
<dbReference type="InParanoid" id="L9L651"/>
<proteinExistence type="predicted"/>
<protein>
    <submittedName>
        <fullName evidence="1">Uncharacterized protein</fullName>
    </submittedName>
</protein>
<gene>
    <name evidence="1" type="ORF">TREES_T100021418</name>
</gene>
<reference evidence="2" key="2">
    <citation type="journal article" date="2013" name="Nat. Commun.">
        <title>Genome of the Chinese tree shrew.</title>
        <authorList>
            <person name="Fan Y."/>
            <person name="Huang Z.Y."/>
            <person name="Cao C.C."/>
            <person name="Chen C.S."/>
            <person name="Chen Y.X."/>
            <person name="Fan D.D."/>
            <person name="He J."/>
            <person name="Hou H.L."/>
            <person name="Hu L."/>
            <person name="Hu X.T."/>
            <person name="Jiang X.T."/>
            <person name="Lai R."/>
            <person name="Lang Y.S."/>
            <person name="Liang B."/>
            <person name="Liao S.G."/>
            <person name="Mu D."/>
            <person name="Ma Y.Y."/>
            <person name="Niu Y.Y."/>
            <person name="Sun X.Q."/>
            <person name="Xia J.Q."/>
            <person name="Xiao J."/>
            <person name="Xiong Z.Q."/>
            <person name="Xu L."/>
            <person name="Yang L."/>
            <person name="Zhang Y."/>
            <person name="Zhao W."/>
            <person name="Zhao X.D."/>
            <person name="Zheng Y.T."/>
            <person name="Zhou J.M."/>
            <person name="Zhu Y.B."/>
            <person name="Zhang G.J."/>
            <person name="Wang J."/>
            <person name="Yao Y.G."/>
        </authorList>
    </citation>
    <scope>NUCLEOTIDE SEQUENCE [LARGE SCALE GENOMIC DNA]</scope>
</reference>
<reference evidence="2" key="1">
    <citation type="submission" date="2012-07" db="EMBL/GenBank/DDBJ databases">
        <title>Genome of the Chinese tree shrew, a rising model animal genetically related to primates.</title>
        <authorList>
            <person name="Zhang G."/>
            <person name="Fan Y."/>
            <person name="Yao Y."/>
            <person name="Huang Z."/>
        </authorList>
    </citation>
    <scope>NUCLEOTIDE SEQUENCE [LARGE SCALE GENOMIC DNA]</scope>
</reference>
<sequence length="204" mass="21989">MCGEHVVMREEHVAMRGEHVAMCGEHVATRGEHVAMRGEHMATLGEHMATRGEHVATRGEHVATRGEHVAMCGARRRMRGTSQAIPRKDDKLVDKRLQDSGVISKTTALAAVPTQTLANCPVPSGTREHLDRDQSWGRTQQLENLSLPPAEGKALALRADSPHPGLTGGQLAADWSWVPRGDPVSCWAMTSRGGPKDSCDGVAV</sequence>
<organism evidence="1 2">
    <name type="scientific">Tupaia chinensis</name>
    <name type="common">Chinese tree shrew</name>
    <name type="synonym">Tupaia belangeri chinensis</name>
    <dbReference type="NCBI Taxonomy" id="246437"/>
    <lineage>
        <taxon>Eukaryota</taxon>
        <taxon>Metazoa</taxon>
        <taxon>Chordata</taxon>
        <taxon>Craniata</taxon>
        <taxon>Vertebrata</taxon>
        <taxon>Euteleostomi</taxon>
        <taxon>Mammalia</taxon>
        <taxon>Eutheria</taxon>
        <taxon>Euarchontoglires</taxon>
        <taxon>Scandentia</taxon>
        <taxon>Tupaiidae</taxon>
        <taxon>Tupaia</taxon>
    </lineage>
</organism>
<evidence type="ECO:0000313" key="2">
    <source>
        <dbReference type="Proteomes" id="UP000011518"/>
    </source>
</evidence>
<evidence type="ECO:0000313" key="1">
    <source>
        <dbReference type="EMBL" id="ELW69077.1"/>
    </source>
</evidence>
<accession>L9L651</accession>